<evidence type="ECO:0008006" key="3">
    <source>
        <dbReference type="Google" id="ProtNLM"/>
    </source>
</evidence>
<sequence length="80" mass="8739">MDEEIAVGDNVSVRKSTNVPLSFKGTVEKLYANSALLTITSFAEADASLVEDLKHKTVVNYKHIRKGGKAVIPPKPEENK</sequence>
<reference evidence="2" key="1">
    <citation type="journal article" date="2019" name="Int. J. Syst. Evol. Microbiol.">
        <title>The Global Catalogue of Microorganisms (GCM) 10K type strain sequencing project: providing services to taxonomists for standard genome sequencing and annotation.</title>
        <authorList>
            <consortium name="The Broad Institute Genomics Platform"/>
            <consortium name="The Broad Institute Genome Sequencing Center for Infectious Disease"/>
            <person name="Wu L."/>
            <person name="Ma J."/>
        </authorList>
    </citation>
    <scope>NUCLEOTIDE SEQUENCE [LARGE SCALE GENOMIC DNA]</scope>
    <source>
        <strain evidence="2">CCM 8980</strain>
    </source>
</reference>
<evidence type="ECO:0000313" key="1">
    <source>
        <dbReference type="EMBL" id="MFD1431045.1"/>
    </source>
</evidence>
<keyword evidence="2" id="KW-1185">Reference proteome</keyword>
<protein>
    <recommendedName>
        <fullName evidence="3">DUF2187 domain-containing protein</fullName>
    </recommendedName>
</protein>
<dbReference type="Proteomes" id="UP001597196">
    <property type="component" value="Unassembled WGS sequence"/>
</dbReference>
<gene>
    <name evidence="1" type="ORF">ACFQ4P_12585</name>
</gene>
<proteinExistence type="predicted"/>
<organism evidence="1 2">
    <name type="scientific">Lacticaseibacillus mingshuiensis</name>
    <dbReference type="NCBI Taxonomy" id="2799574"/>
    <lineage>
        <taxon>Bacteria</taxon>
        <taxon>Bacillati</taxon>
        <taxon>Bacillota</taxon>
        <taxon>Bacilli</taxon>
        <taxon>Lactobacillales</taxon>
        <taxon>Lactobacillaceae</taxon>
        <taxon>Lacticaseibacillus</taxon>
    </lineage>
</organism>
<dbReference type="EMBL" id="JBHTOC010000028">
    <property type="protein sequence ID" value="MFD1431045.1"/>
    <property type="molecule type" value="Genomic_DNA"/>
</dbReference>
<name>A0ABW4CN70_9LACO</name>
<comment type="caution">
    <text evidence="1">The sequence shown here is derived from an EMBL/GenBank/DDBJ whole genome shotgun (WGS) entry which is preliminary data.</text>
</comment>
<dbReference type="RefSeq" id="WP_203628040.1">
    <property type="nucleotide sequence ID" value="NZ_BOLQ01000016.1"/>
</dbReference>
<evidence type="ECO:0000313" key="2">
    <source>
        <dbReference type="Proteomes" id="UP001597196"/>
    </source>
</evidence>
<accession>A0ABW4CN70</accession>